<proteinExistence type="inferred from homology"/>
<dbReference type="CDD" id="cd18787">
    <property type="entry name" value="SF2_C_DEAD"/>
    <property type="match status" value="1"/>
</dbReference>
<sequence length="535" mass="60597">MDNHITEKWGHRDGPAPDDNQDTNWGWASEKPVYEWDENFTDDNAPAIPELETELFGDDYRISTGEHFEEFEKIKVSVKGGPEEHRPMDSFKDVPLHPTIIENIERMEYLKPTPVQKNAIPLILGGYDLLACAQTGSGKTAAFLLPILSKILAKLARLPATQANRPGARRTAPAPYALIIVPTRELGIQIFDDTRRFTYKTRVRPVVIYGGAEMRQQKEQLARGCEILISTPGRLMDALERKAVSLDHVKFLVLDEADRTLDLGFEPAIRRILSMSNLTRDESLMTMMFSATFPTAIQVLARDFMKDDYCKLRIGRIGGTTTDIQQKLLYVEERDKEETLVELLTSLPPSRTLIFVHTKRQADYLDYVLYNQQFPCVSLHGDRNQKERELALDAFKRGISPILIATAVAARGLDIKNILHVINYDLCDDIDEYVHRIGRTGRAGHQGLATSFYNERAYAIAPDLTKLLIECHQEVPDFLSEFIPEDELTTYENDFLDEDALAEMDALALEDQGTSSDYPYQSDADFSNQASTGWN</sequence>
<dbReference type="SUPFAM" id="SSF52540">
    <property type="entry name" value="P-loop containing nucleoside triphosphate hydrolases"/>
    <property type="match status" value="1"/>
</dbReference>
<dbReference type="InterPro" id="IPR014001">
    <property type="entry name" value="Helicase_ATP-bd"/>
</dbReference>
<dbReference type="Gene3D" id="3.40.50.300">
    <property type="entry name" value="P-loop containing nucleotide triphosphate hydrolases"/>
    <property type="match status" value="2"/>
</dbReference>
<dbReference type="PANTHER" id="PTHR47958">
    <property type="entry name" value="ATP-DEPENDENT RNA HELICASE DBP3"/>
    <property type="match status" value="1"/>
</dbReference>
<dbReference type="InterPro" id="IPR027417">
    <property type="entry name" value="P-loop_NTPase"/>
</dbReference>
<name>A0A9P6JC41_MORAP</name>
<evidence type="ECO:0000256" key="3">
    <source>
        <dbReference type="ARBA" id="ARBA00022801"/>
    </source>
</evidence>
<evidence type="ECO:0000256" key="2">
    <source>
        <dbReference type="ARBA" id="ARBA00022741"/>
    </source>
</evidence>
<dbReference type="GO" id="GO:0003676">
    <property type="term" value="F:nucleic acid binding"/>
    <property type="evidence" value="ECO:0007669"/>
    <property type="project" value="InterPro"/>
</dbReference>
<protein>
    <recommendedName>
        <fullName evidence="1">RNA helicase</fullName>
        <ecNumber evidence="1">3.6.4.13</ecNumber>
    </recommendedName>
</protein>
<accession>A0A9P6JC41</accession>
<feature type="region of interest" description="Disordered" evidence="8">
    <location>
        <begin position="513"/>
        <end position="535"/>
    </location>
</feature>
<evidence type="ECO:0000259" key="11">
    <source>
        <dbReference type="PROSITE" id="PS51195"/>
    </source>
</evidence>
<dbReference type="FunFam" id="3.40.50.300:FF:000008">
    <property type="entry name" value="ATP-dependent RNA helicase RhlB"/>
    <property type="match status" value="1"/>
</dbReference>
<feature type="compositionally biased region" description="Basic and acidic residues" evidence="8">
    <location>
        <begin position="1"/>
        <end position="15"/>
    </location>
</feature>
<dbReference type="GO" id="GO:0003724">
    <property type="term" value="F:RNA helicase activity"/>
    <property type="evidence" value="ECO:0007669"/>
    <property type="project" value="UniProtKB-EC"/>
</dbReference>
<dbReference type="SMART" id="SM00487">
    <property type="entry name" value="DEXDc"/>
    <property type="match status" value="1"/>
</dbReference>
<evidence type="ECO:0000256" key="5">
    <source>
        <dbReference type="ARBA" id="ARBA00022840"/>
    </source>
</evidence>
<reference evidence="12" key="1">
    <citation type="journal article" date="2020" name="Fungal Divers.">
        <title>Resolving the Mortierellaceae phylogeny through synthesis of multi-gene phylogenetics and phylogenomics.</title>
        <authorList>
            <person name="Vandepol N."/>
            <person name="Liber J."/>
            <person name="Desiro A."/>
            <person name="Na H."/>
            <person name="Kennedy M."/>
            <person name="Barry K."/>
            <person name="Grigoriev I.V."/>
            <person name="Miller A.N."/>
            <person name="O'Donnell K."/>
            <person name="Stajich J.E."/>
            <person name="Bonito G."/>
        </authorList>
    </citation>
    <scope>NUCLEOTIDE SEQUENCE</scope>
    <source>
        <strain evidence="12">CK1249</strain>
    </source>
</reference>
<dbReference type="GO" id="GO:0005524">
    <property type="term" value="F:ATP binding"/>
    <property type="evidence" value="ECO:0007669"/>
    <property type="project" value="UniProtKB-KW"/>
</dbReference>
<feature type="domain" description="Helicase C-terminal" evidence="10">
    <location>
        <begin position="323"/>
        <end position="496"/>
    </location>
</feature>
<keyword evidence="3 7" id="KW-0378">Hydrolase</keyword>
<feature type="domain" description="Helicase ATP-binding" evidence="9">
    <location>
        <begin position="120"/>
        <end position="311"/>
    </location>
</feature>
<evidence type="ECO:0000259" key="10">
    <source>
        <dbReference type="PROSITE" id="PS51194"/>
    </source>
</evidence>
<feature type="domain" description="DEAD-box RNA helicase Q" evidence="11">
    <location>
        <begin position="89"/>
        <end position="117"/>
    </location>
</feature>
<evidence type="ECO:0000313" key="13">
    <source>
        <dbReference type="Proteomes" id="UP000738359"/>
    </source>
</evidence>
<feature type="short sequence motif" description="Q motif" evidence="6">
    <location>
        <begin position="89"/>
        <end position="117"/>
    </location>
</feature>
<organism evidence="12 13">
    <name type="scientific">Mortierella alpina</name>
    <name type="common">Oleaginous fungus</name>
    <name type="synonym">Mortierella renispora</name>
    <dbReference type="NCBI Taxonomy" id="64518"/>
    <lineage>
        <taxon>Eukaryota</taxon>
        <taxon>Fungi</taxon>
        <taxon>Fungi incertae sedis</taxon>
        <taxon>Mucoromycota</taxon>
        <taxon>Mortierellomycotina</taxon>
        <taxon>Mortierellomycetes</taxon>
        <taxon>Mortierellales</taxon>
        <taxon>Mortierellaceae</taxon>
        <taxon>Mortierella</taxon>
    </lineage>
</organism>
<gene>
    <name evidence="12" type="ORF">BGZ70_001067</name>
</gene>
<keyword evidence="5 7" id="KW-0067">ATP-binding</keyword>
<dbReference type="EMBL" id="JAAAHY010000122">
    <property type="protein sequence ID" value="KAF9966846.1"/>
    <property type="molecule type" value="Genomic_DNA"/>
</dbReference>
<dbReference type="InterPro" id="IPR014014">
    <property type="entry name" value="RNA_helicase_DEAD_Q_motif"/>
</dbReference>
<evidence type="ECO:0000256" key="4">
    <source>
        <dbReference type="ARBA" id="ARBA00022806"/>
    </source>
</evidence>
<dbReference type="PROSITE" id="PS51195">
    <property type="entry name" value="Q_MOTIF"/>
    <property type="match status" value="1"/>
</dbReference>
<dbReference type="Pfam" id="PF00270">
    <property type="entry name" value="DEAD"/>
    <property type="match status" value="1"/>
</dbReference>
<dbReference type="EC" id="3.6.4.13" evidence="1"/>
<dbReference type="PROSITE" id="PS51192">
    <property type="entry name" value="HELICASE_ATP_BIND_1"/>
    <property type="match status" value="1"/>
</dbReference>
<feature type="region of interest" description="Disordered" evidence="8">
    <location>
        <begin position="1"/>
        <end position="28"/>
    </location>
</feature>
<dbReference type="Pfam" id="PF00271">
    <property type="entry name" value="Helicase_C"/>
    <property type="match status" value="1"/>
</dbReference>
<keyword evidence="4 7" id="KW-0347">Helicase</keyword>
<evidence type="ECO:0000313" key="12">
    <source>
        <dbReference type="EMBL" id="KAF9966846.1"/>
    </source>
</evidence>
<dbReference type="InterPro" id="IPR011545">
    <property type="entry name" value="DEAD/DEAH_box_helicase_dom"/>
</dbReference>
<keyword evidence="13" id="KW-1185">Reference proteome</keyword>
<dbReference type="InterPro" id="IPR000629">
    <property type="entry name" value="RNA-helicase_DEAD-box_CS"/>
</dbReference>
<evidence type="ECO:0000256" key="1">
    <source>
        <dbReference type="ARBA" id="ARBA00012552"/>
    </source>
</evidence>
<dbReference type="AlphaFoldDB" id="A0A9P6JC41"/>
<evidence type="ECO:0000256" key="8">
    <source>
        <dbReference type="SAM" id="MobiDB-lite"/>
    </source>
</evidence>
<dbReference type="SMART" id="SM00490">
    <property type="entry name" value="HELICc"/>
    <property type="match status" value="1"/>
</dbReference>
<evidence type="ECO:0000256" key="7">
    <source>
        <dbReference type="RuleBase" id="RU000492"/>
    </source>
</evidence>
<keyword evidence="2 7" id="KW-0547">Nucleotide-binding</keyword>
<comment type="caution">
    <text evidence="12">The sequence shown here is derived from an EMBL/GenBank/DDBJ whole genome shotgun (WGS) entry which is preliminary data.</text>
</comment>
<dbReference type="OrthoDB" id="196131at2759"/>
<dbReference type="Proteomes" id="UP000738359">
    <property type="component" value="Unassembled WGS sequence"/>
</dbReference>
<dbReference type="GO" id="GO:0016787">
    <property type="term" value="F:hydrolase activity"/>
    <property type="evidence" value="ECO:0007669"/>
    <property type="project" value="UniProtKB-KW"/>
</dbReference>
<evidence type="ECO:0000256" key="6">
    <source>
        <dbReference type="PROSITE-ProRule" id="PRU00552"/>
    </source>
</evidence>
<dbReference type="InterPro" id="IPR001650">
    <property type="entry name" value="Helicase_C-like"/>
</dbReference>
<dbReference type="PROSITE" id="PS51194">
    <property type="entry name" value="HELICASE_CTER"/>
    <property type="match status" value="1"/>
</dbReference>
<evidence type="ECO:0000259" key="9">
    <source>
        <dbReference type="PROSITE" id="PS51192"/>
    </source>
</evidence>
<dbReference type="PROSITE" id="PS00039">
    <property type="entry name" value="DEAD_ATP_HELICASE"/>
    <property type="match status" value="1"/>
</dbReference>
<comment type="similarity">
    <text evidence="7">Belongs to the DEAD box helicase family.</text>
</comment>